<dbReference type="PATRIC" id="fig|1938.6.peg.660"/>
<dbReference type="OrthoDB" id="530015at2"/>
<reference evidence="1 2" key="1">
    <citation type="submission" date="2015-06" db="EMBL/GenBank/DDBJ databases">
        <authorList>
            <person name="Hoefler B.C."/>
            <person name="Straight P.D."/>
        </authorList>
    </citation>
    <scope>NUCLEOTIDE SEQUENCE [LARGE SCALE GENOMIC DNA]</scope>
    <source>
        <strain evidence="1 2">NRRL 3427</strain>
    </source>
</reference>
<organism evidence="1 2">
    <name type="scientific">Streptomyces viridochromogenes</name>
    <dbReference type="NCBI Taxonomy" id="1938"/>
    <lineage>
        <taxon>Bacteria</taxon>
        <taxon>Bacillati</taxon>
        <taxon>Actinomycetota</taxon>
        <taxon>Actinomycetes</taxon>
        <taxon>Kitasatosporales</taxon>
        <taxon>Streptomycetaceae</taxon>
        <taxon>Streptomyces</taxon>
    </lineage>
</organism>
<protein>
    <submittedName>
        <fullName evidence="1">Uncharacterized protein</fullName>
    </submittedName>
</protein>
<evidence type="ECO:0000313" key="2">
    <source>
        <dbReference type="Proteomes" id="UP000037023"/>
    </source>
</evidence>
<dbReference type="AlphaFoldDB" id="A0A0L8LDF8"/>
<dbReference type="EMBL" id="LGUP01000014">
    <property type="protein sequence ID" value="KOG36157.1"/>
    <property type="molecule type" value="Genomic_DNA"/>
</dbReference>
<evidence type="ECO:0000313" key="1">
    <source>
        <dbReference type="EMBL" id="KOG36157.1"/>
    </source>
</evidence>
<proteinExistence type="predicted"/>
<dbReference type="RefSeq" id="WP_033203166.1">
    <property type="nucleotide sequence ID" value="NZ_LGUP01000014.1"/>
</dbReference>
<name>A0A0L8LDF8_STRVR</name>
<sequence>MESDVQEEFPRRLRELWTRSGLSLEDLLAFGRRPRVGGEDWTETEVRSWLEGSALPAKDWQFRLLVEHLEETARSRNSDHVGNSVESWYMLYWHAVAARHGVPPRKRSGTPPRTARERDRRSSLAFLSDWRWKADWFSALRKAEHFDRVPEDVASSLWGCLQRHGYRLPVAYADGEVDPTTAFFADTELERAHERLLTALKRFASHSDALVRDTPDHPDVLVLPASLEGRHEAARGMRTAADAMLSAYFALVELIRDRHLVDDTFRFEPTEYGKLAAFPA</sequence>
<dbReference type="Proteomes" id="UP000037023">
    <property type="component" value="Unassembled WGS sequence"/>
</dbReference>
<comment type="caution">
    <text evidence="1">The sequence shown here is derived from an EMBL/GenBank/DDBJ whole genome shotgun (WGS) entry which is preliminary data.</text>
</comment>
<accession>A0A0L8LDF8</accession>
<gene>
    <name evidence="1" type="ORF">ADK34_03020</name>
</gene>